<dbReference type="RefSeq" id="WP_107029636.1">
    <property type="nucleotide sequence ID" value="NZ_DBGCSN010000105.1"/>
</dbReference>
<dbReference type="Pfam" id="PF12900">
    <property type="entry name" value="Pyridox_ox_2"/>
    <property type="match status" value="1"/>
</dbReference>
<keyword evidence="2" id="KW-1185">Reference proteome</keyword>
<dbReference type="InterPro" id="IPR024747">
    <property type="entry name" value="Pyridox_Oxase-rel"/>
</dbReference>
<protein>
    <submittedName>
        <fullName evidence="1">MFS transporter</fullName>
    </submittedName>
</protein>
<accession>A0A2T3G2U5</accession>
<reference evidence="1 2" key="1">
    <citation type="journal article" date="2019" name="Int. J. Syst. Evol. Microbiol.">
        <title>Faecalibacillus intestinalis gen. nov., sp. nov. and Faecalibacillus faecis sp. nov., isolated from human faeces.</title>
        <authorList>
            <person name="Seo B."/>
            <person name="Jeon K."/>
            <person name="Baek I."/>
            <person name="Lee Y.M."/>
            <person name="Baek K."/>
            <person name="Ko G."/>
        </authorList>
    </citation>
    <scope>NUCLEOTIDE SEQUENCE [LARGE SCALE GENOMIC DNA]</scope>
    <source>
        <strain evidence="1 2">SNUG30099</strain>
    </source>
</reference>
<dbReference type="AlphaFoldDB" id="A0A2T3G2U5"/>
<dbReference type="Proteomes" id="UP000240974">
    <property type="component" value="Unassembled WGS sequence"/>
</dbReference>
<dbReference type="InterPro" id="IPR012349">
    <property type="entry name" value="Split_barrel_FMN-bd"/>
</dbReference>
<dbReference type="Gene3D" id="2.30.110.10">
    <property type="entry name" value="Electron Transport, Fmn-binding Protein, Chain A"/>
    <property type="match status" value="1"/>
</dbReference>
<evidence type="ECO:0000313" key="1">
    <source>
        <dbReference type="EMBL" id="PST41875.1"/>
    </source>
</evidence>
<organism evidence="1 2">
    <name type="scientific">Faecalibacillus intestinalis</name>
    <dbReference type="NCBI Taxonomy" id="1982626"/>
    <lineage>
        <taxon>Bacteria</taxon>
        <taxon>Bacillati</taxon>
        <taxon>Bacillota</taxon>
        <taxon>Erysipelotrichia</taxon>
        <taxon>Erysipelotrichales</taxon>
        <taxon>Coprobacillaceae</taxon>
        <taxon>Faecalibacillus</taxon>
    </lineage>
</organism>
<dbReference type="EMBL" id="PYLQ01000006">
    <property type="protein sequence ID" value="PST41875.1"/>
    <property type="molecule type" value="Genomic_DNA"/>
</dbReference>
<sequence length="169" mass="20081">MRRKDREITDFDEMMKIIAKCDTCRLALFDDEFPYIVPLNFGTDVEEGQLYLYFHSAKVGTKLDLIRKNNKVTFEMDCGHNIIMYDERMSCTMGYESVIGHGIVEFVEDENKINALKILMRHYHEEDFKFNEKVAMMTEVFRVKVLDMTGKRRDNIHPEEKVKRHITLE</sequence>
<dbReference type="PANTHER" id="PTHR34071">
    <property type="entry name" value="5-NITROIMIDAZOLE ANTIBIOTICS RESISTANCE PROTEIN, NIMA-FAMILY-RELATED PROTEIN-RELATED"/>
    <property type="match status" value="1"/>
</dbReference>
<comment type="caution">
    <text evidence="1">The sequence shown here is derived from an EMBL/GenBank/DDBJ whole genome shotgun (WGS) entry which is preliminary data.</text>
</comment>
<proteinExistence type="predicted"/>
<evidence type="ECO:0000313" key="2">
    <source>
        <dbReference type="Proteomes" id="UP000240974"/>
    </source>
</evidence>
<name>A0A2T3G2U5_9FIRM</name>
<dbReference type="SUPFAM" id="SSF50475">
    <property type="entry name" value="FMN-binding split barrel"/>
    <property type="match status" value="1"/>
</dbReference>
<dbReference type="PANTHER" id="PTHR34071:SF2">
    <property type="entry name" value="FLAVIN-NUCLEOTIDE-BINDING PROTEIN"/>
    <property type="match status" value="1"/>
</dbReference>
<gene>
    <name evidence="1" type="ORF">C7U54_05915</name>
</gene>